<evidence type="ECO:0000313" key="10">
    <source>
        <dbReference type="EMBL" id="GGC95675.1"/>
    </source>
</evidence>
<reference evidence="11" key="1">
    <citation type="journal article" date="2019" name="Int. J. Syst. Evol. Microbiol.">
        <title>The Global Catalogue of Microorganisms (GCM) 10K type strain sequencing project: providing services to taxonomists for standard genome sequencing and annotation.</title>
        <authorList>
            <consortium name="The Broad Institute Genomics Platform"/>
            <consortium name="The Broad Institute Genome Sequencing Center for Infectious Disease"/>
            <person name="Wu L."/>
            <person name="Ma J."/>
        </authorList>
    </citation>
    <scope>NUCLEOTIDE SEQUENCE [LARGE SCALE GENOMIC DNA]</scope>
    <source>
        <strain evidence="11">CGMCC 1.15480</strain>
    </source>
</reference>
<feature type="transmembrane region" description="Helical" evidence="9">
    <location>
        <begin position="419"/>
        <end position="438"/>
    </location>
</feature>
<organism evidence="10 11">
    <name type="scientific">Tersicoccus solisilvae</name>
    <dbReference type="NCBI Taxonomy" id="1882339"/>
    <lineage>
        <taxon>Bacteria</taxon>
        <taxon>Bacillati</taxon>
        <taxon>Actinomycetota</taxon>
        <taxon>Actinomycetes</taxon>
        <taxon>Micrococcales</taxon>
        <taxon>Micrococcaceae</taxon>
        <taxon>Tersicoccus</taxon>
    </lineage>
</organism>
<evidence type="ECO:0000256" key="6">
    <source>
        <dbReference type="ARBA" id="ARBA00022989"/>
    </source>
</evidence>
<feature type="transmembrane region" description="Helical" evidence="9">
    <location>
        <begin position="328"/>
        <end position="347"/>
    </location>
</feature>
<keyword evidence="6 9" id="KW-1133">Transmembrane helix</keyword>
<accession>A0ABQ1PEN5</accession>
<feature type="transmembrane region" description="Helical" evidence="9">
    <location>
        <begin position="354"/>
        <end position="372"/>
    </location>
</feature>
<evidence type="ECO:0000313" key="11">
    <source>
        <dbReference type="Proteomes" id="UP000597761"/>
    </source>
</evidence>
<dbReference type="PANTHER" id="PTHR33908">
    <property type="entry name" value="MANNOSYLTRANSFERASE YKCB-RELATED"/>
    <property type="match status" value="1"/>
</dbReference>
<proteinExistence type="predicted"/>
<keyword evidence="11" id="KW-1185">Reference proteome</keyword>
<evidence type="ECO:0008006" key="12">
    <source>
        <dbReference type="Google" id="ProtNLM"/>
    </source>
</evidence>
<evidence type="ECO:0000256" key="2">
    <source>
        <dbReference type="ARBA" id="ARBA00022475"/>
    </source>
</evidence>
<feature type="transmembrane region" description="Helical" evidence="9">
    <location>
        <begin position="392"/>
        <end position="412"/>
    </location>
</feature>
<evidence type="ECO:0000256" key="8">
    <source>
        <dbReference type="SAM" id="MobiDB-lite"/>
    </source>
</evidence>
<gene>
    <name evidence="10" type="ORF">GCM10011512_23390</name>
</gene>
<evidence type="ECO:0000256" key="3">
    <source>
        <dbReference type="ARBA" id="ARBA00022676"/>
    </source>
</evidence>
<feature type="transmembrane region" description="Helical" evidence="9">
    <location>
        <begin position="256"/>
        <end position="275"/>
    </location>
</feature>
<keyword evidence="3" id="KW-0328">Glycosyltransferase</keyword>
<feature type="transmembrane region" description="Helical" evidence="9">
    <location>
        <begin position="158"/>
        <end position="178"/>
    </location>
</feature>
<dbReference type="PANTHER" id="PTHR33908:SF11">
    <property type="entry name" value="MEMBRANE PROTEIN"/>
    <property type="match status" value="1"/>
</dbReference>
<protein>
    <recommendedName>
        <fullName evidence="12">Glycosyltransferase RgtA/B/C/D-like domain-containing protein</fullName>
    </recommendedName>
</protein>
<comment type="caution">
    <text evidence="10">The sequence shown here is derived from an EMBL/GenBank/DDBJ whole genome shotgun (WGS) entry which is preliminary data.</text>
</comment>
<keyword evidence="7 9" id="KW-0472">Membrane</keyword>
<dbReference type="EMBL" id="BMJI01000016">
    <property type="protein sequence ID" value="GGC95675.1"/>
    <property type="molecule type" value="Genomic_DNA"/>
</dbReference>
<dbReference type="InterPro" id="IPR050297">
    <property type="entry name" value="LipidA_mod_glycosyltrf_83"/>
</dbReference>
<comment type="subcellular location">
    <subcellularLocation>
        <location evidence="1">Cell membrane</location>
        <topology evidence="1">Multi-pass membrane protein</topology>
    </subcellularLocation>
</comment>
<evidence type="ECO:0000256" key="7">
    <source>
        <dbReference type="ARBA" id="ARBA00023136"/>
    </source>
</evidence>
<evidence type="ECO:0000256" key="1">
    <source>
        <dbReference type="ARBA" id="ARBA00004651"/>
    </source>
</evidence>
<sequence length="572" mass="60869">MTAAAPPTGAHPVLAAPTNPPADRHRDRIRRLRDAVAGSTDERPRGRQVPGTAAVLVLAAVVGLAVCVYTTGNGSNLAYSDAQSHLTIARRLLDSKAPGFQQLGTVWLPVPHLLLAPFVQSLWLFSTGWAAALLGTLALMATTAALFRTAARLGLNRWGRWAAVLLLLTNPSVLYTYTTALTEPVLIMGLTAGTAGLAHWAVSRRRVSAGELAVFAGIPSAGAVLSRYEGWALVLTGTVVVAVITWRRARTVRETVTMAVAFAALPAAAVLWWLAYNWGVYGNPLEFMFGQYSAYAQQSGISTSGLLTTKGNLGLTLWTYHWSLLETAGTAVLVAALAGAVVAAFRWRLGTETLLLAVAGSAWAFSLVSLYLGQTAINNDHSLPTTWWNNRFALTAMPLVALGVATAVDALTRRARWRLVAVPAVLALLIGQNAWFLADLGGRSAIVAEGEMSAASTTNSTAAARWLHAHYDGGGILMDESARGNAILPTLGIPLREIDNRAAGGSFERALADPAAHDRWILVNVEGAGAKADTGPSDLVFRAIDARPDFGVQYRLVFRTATHCVYERVEAR</sequence>
<dbReference type="Proteomes" id="UP000597761">
    <property type="component" value="Unassembled WGS sequence"/>
</dbReference>
<keyword evidence="5 9" id="KW-0812">Transmembrane</keyword>
<evidence type="ECO:0000256" key="5">
    <source>
        <dbReference type="ARBA" id="ARBA00022692"/>
    </source>
</evidence>
<dbReference type="RefSeq" id="WP_188668600.1">
    <property type="nucleotide sequence ID" value="NZ_BMJI01000016.1"/>
</dbReference>
<feature type="transmembrane region" description="Helical" evidence="9">
    <location>
        <begin position="231"/>
        <end position="249"/>
    </location>
</feature>
<evidence type="ECO:0000256" key="4">
    <source>
        <dbReference type="ARBA" id="ARBA00022679"/>
    </source>
</evidence>
<feature type="transmembrane region" description="Helical" evidence="9">
    <location>
        <begin position="53"/>
        <end position="72"/>
    </location>
</feature>
<keyword evidence="2" id="KW-1003">Cell membrane</keyword>
<name>A0ABQ1PEN5_9MICC</name>
<keyword evidence="4" id="KW-0808">Transferase</keyword>
<feature type="region of interest" description="Disordered" evidence="8">
    <location>
        <begin position="1"/>
        <end position="25"/>
    </location>
</feature>
<feature type="transmembrane region" description="Helical" evidence="9">
    <location>
        <begin position="122"/>
        <end position="146"/>
    </location>
</feature>
<evidence type="ECO:0000256" key="9">
    <source>
        <dbReference type="SAM" id="Phobius"/>
    </source>
</evidence>